<dbReference type="RefSeq" id="WP_279615468.1">
    <property type="nucleotide sequence ID" value="NZ_CBCSKY010000024.1"/>
</dbReference>
<reference evidence="3" key="1">
    <citation type="submission" date="2016-10" db="EMBL/GenBank/DDBJ databases">
        <authorList>
            <person name="Varghese N."/>
            <person name="Submissions S."/>
        </authorList>
    </citation>
    <scope>NUCLEOTIDE SEQUENCE [LARGE SCALE GENOMIC DNA]</scope>
    <source>
        <strain evidence="3">CGMCC 1.11012</strain>
    </source>
</reference>
<evidence type="ECO:0000256" key="1">
    <source>
        <dbReference type="SAM" id="MobiDB-lite"/>
    </source>
</evidence>
<gene>
    <name evidence="2" type="ORF">SAMN05216192_11775</name>
</gene>
<proteinExistence type="predicted"/>
<accession>A0A1G8TTM0</accession>
<dbReference type="EMBL" id="FNDX01000017">
    <property type="protein sequence ID" value="SDJ44881.1"/>
    <property type="molecule type" value="Genomic_DNA"/>
</dbReference>
<feature type="region of interest" description="Disordered" evidence="1">
    <location>
        <begin position="1"/>
        <end position="20"/>
    </location>
</feature>
<dbReference type="Proteomes" id="UP000199050">
    <property type="component" value="Unassembled WGS sequence"/>
</dbReference>
<name>A0A1G8TTM0_9BACL</name>
<dbReference type="AlphaFoldDB" id="A0A1G8TTM0"/>
<sequence length="43" mass="4781">MWRITGGSANDNDREATPGVVWKENGDVAASRIEQVRRENGHT</sequence>
<keyword evidence="3" id="KW-1185">Reference proteome</keyword>
<organism evidence="2 3">
    <name type="scientific">Paenibacillus typhae</name>
    <dbReference type="NCBI Taxonomy" id="1174501"/>
    <lineage>
        <taxon>Bacteria</taxon>
        <taxon>Bacillati</taxon>
        <taxon>Bacillota</taxon>
        <taxon>Bacilli</taxon>
        <taxon>Bacillales</taxon>
        <taxon>Paenibacillaceae</taxon>
        <taxon>Paenibacillus</taxon>
    </lineage>
</organism>
<protein>
    <submittedName>
        <fullName evidence="2">Uncharacterized protein</fullName>
    </submittedName>
</protein>
<evidence type="ECO:0000313" key="3">
    <source>
        <dbReference type="Proteomes" id="UP000199050"/>
    </source>
</evidence>
<evidence type="ECO:0000313" key="2">
    <source>
        <dbReference type="EMBL" id="SDJ44881.1"/>
    </source>
</evidence>
<dbReference type="STRING" id="1174501.SAMN05216192_11775"/>